<proteinExistence type="predicted"/>
<comment type="caution">
    <text evidence="3">The sequence shown here is derived from an EMBL/GenBank/DDBJ whole genome shotgun (WGS) entry which is preliminary data.</text>
</comment>
<dbReference type="PANTHER" id="PTHR44395">
    <property type="match status" value="1"/>
</dbReference>
<dbReference type="PROSITE" id="PS50005">
    <property type="entry name" value="TPR"/>
    <property type="match status" value="1"/>
</dbReference>
<dbReference type="Proteomes" id="UP000308707">
    <property type="component" value="Unassembled WGS sequence"/>
</dbReference>
<evidence type="ECO:0000256" key="1">
    <source>
        <dbReference type="PROSITE-ProRule" id="PRU00339"/>
    </source>
</evidence>
<accession>A0A4U5K3E1</accession>
<dbReference type="Gene3D" id="1.25.40.10">
    <property type="entry name" value="Tetratricopeptide repeat domain"/>
    <property type="match status" value="1"/>
</dbReference>
<dbReference type="InterPro" id="IPR011990">
    <property type="entry name" value="TPR-like_helical_dom_sf"/>
</dbReference>
<dbReference type="RefSeq" id="WP_137265717.1">
    <property type="nucleotide sequence ID" value="NZ_SZUA01000001.1"/>
</dbReference>
<name>A0A4U5K3E1_9GAMM</name>
<sequence length="362" mass="40831">MTVWATAALLAASALGPGPAPLPSENQVLAVPPELETQFRRQVIDKTESKPERLRLLIDFVLNEPGLGLVYDNETTRTVAETYRTRQANCLSFTLLFVALAREAGLKTHIQEYEEVLFWYLQDGLVYNSSHVNAKVEAGPLRQTVDVGRNMLISRYKPKIITDQRALSFFYNNRGVELMAQGDLVGARRHMEQSLKLAPDEPSGWSNLGVLEMRVGDTASAEHAYQEALKLDSRHDATLTNIVALYQRLDNRALAAKYLKRLNQVQSADPFHQFMMATDSERRGDYAAAVGYYRRAIRLYRDEPAFHLGLARAYQGLGDAARAERALARADVLKQENERRALQAKNEERRRRAGAVARQVNF</sequence>
<dbReference type="AlphaFoldDB" id="A0A4U5K3E1"/>
<dbReference type="GO" id="GO:0000030">
    <property type="term" value="F:mannosyltransferase activity"/>
    <property type="evidence" value="ECO:0007669"/>
    <property type="project" value="TreeGrafter"/>
</dbReference>
<keyword evidence="1" id="KW-0802">TPR repeat</keyword>
<feature type="coiled-coil region" evidence="2">
    <location>
        <begin position="320"/>
        <end position="352"/>
    </location>
</feature>
<dbReference type="Pfam" id="PF14559">
    <property type="entry name" value="TPR_19"/>
    <property type="match status" value="1"/>
</dbReference>
<dbReference type="Pfam" id="PF13432">
    <property type="entry name" value="TPR_16"/>
    <property type="match status" value="1"/>
</dbReference>
<dbReference type="EMBL" id="SZUA01000001">
    <property type="protein sequence ID" value="TKR33509.1"/>
    <property type="molecule type" value="Genomic_DNA"/>
</dbReference>
<dbReference type="InterPro" id="IPR019734">
    <property type="entry name" value="TPR_rpt"/>
</dbReference>
<evidence type="ECO:0000313" key="4">
    <source>
        <dbReference type="Proteomes" id="UP000308707"/>
    </source>
</evidence>
<dbReference type="PANTHER" id="PTHR44395:SF1">
    <property type="entry name" value="PROTEIN O-MANNOSYL-TRANSFERASE TMTC3"/>
    <property type="match status" value="1"/>
</dbReference>
<gene>
    <name evidence="3" type="ORF">FCE95_04210</name>
</gene>
<evidence type="ECO:0000256" key="2">
    <source>
        <dbReference type="SAM" id="Coils"/>
    </source>
</evidence>
<feature type="repeat" description="TPR" evidence="1">
    <location>
        <begin position="202"/>
        <end position="235"/>
    </location>
</feature>
<dbReference type="SUPFAM" id="SSF48452">
    <property type="entry name" value="TPR-like"/>
    <property type="match status" value="1"/>
</dbReference>
<dbReference type="GO" id="GO:0035269">
    <property type="term" value="P:protein O-linked glycosylation via mannose"/>
    <property type="evidence" value="ECO:0007669"/>
    <property type="project" value="TreeGrafter"/>
</dbReference>
<protein>
    <submittedName>
        <fullName evidence="3">Tetratricopeptide repeat protein</fullName>
    </submittedName>
</protein>
<organism evidence="3 4">
    <name type="scientific">Luteimonas gilva</name>
    <dbReference type="NCBI Taxonomy" id="2572684"/>
    <lineage>
        <taxon>Bacteria</taxon>
        <taxon>Pseudomonadati</taxon>
        <taxon>Pseudomonadota</taxon>
        <taxon>Gammaproteobacteria</taxon>
        <taxon>Lysobacterales</taxon>
        <taxon>Lysobacteraceae</taxon>
        <taxon>Luteimonas</taxon>
    </lineage>
</organism>
<dbReference type="SUPFAM" id="SSF54001">
    <property type="entry name" value="Cysteine proteinases"/>
    <property type="match status" value="1"/>
</dbReference>
<dbReference type="OrthoDB" id="5801251at2"/>
<dbReference type="InterPro" id="IPR038765">
    <property type="entry name" value="Papain-like_cys_pep_sf"/>
</dbReference>
<evidence type="ECO:0000313" key="3">
    <source>
        <dbReference type="EMBL" id="TKR33509.1"/>
    </source>
</evidence>
<keyword evidence="4" id="KW-1185">Reference proteome</keyword>
<reference evidence="3 4" key="1">
    <citation type="submission" date="2019-04" db="EMBL/GenBank/DDBJ databases">
        <title>Reference strain of H23.</title>
        <authorList>
            <person name="Luo X."/>
        </authorList>
    </citation>
    <scope>NUCLEOTIDE SEQUENCE [LARGE SCALE GENOMIC DNA]</scope>
    <source>
        <strain evidence="3 4">H23</strain>
    </source>
</reference>
<keyword evidence="2" id="KW-0175">Coiled coil</keyword>
<dbReference type="SMART" id="SM00028">
    <property type="entry name" value="TPR"/>
    <property type="match status" value="4"/>
</dbReference>